<evidence type="ECO:0000313" key="15">
    <source>
        <dbReference type="Proteomes" id="UP000094378"/>
    </source>
</evidence>
<evidence type="ECO:0000256" key="10">
    <source>
        <dbReference type="HAMAP-Rule" id="MF_00185"/>
    </source>
</evidence>
<proteinExistence type="inferred from homology"/>
<comment type="similarity">
    <text evidence="3 10 13">Belongs to the IPP transferase family.</text>
</comment>
<dbReference type="InterPro" id="IPR018022">
    <property type="entry name" value="IPT"/>
</dbReference>
<dbReference type="GO" id="GO:0052381">
    <property type="term" value="F:tRNA dimethylallyltransferase activity"/>
    <property type="evidence" value="ECO:0007669"/>
    <property type="project" value="UniProtKB-UniRule"/>
</dbReference>
<feature type="site" description="Interaction with substrate tRNA" evidence="10">
    <location>
        <position position="101"/>
    </location>
</feature>
<dbReference type="InterPro" id="IPR039657">
    <property type="entry name" value="Dimethylallyltransferase"/>
</dbReference>
<dbReference type="Proteomes" id="UP000094378">
    <property type="component" value="Chromosome"/>
</dbReference>
<dbReference type="NCBIfam" id="TIGR00174">
    <property type="entry name" value="miaA"/>
    <property type="match status" value="1"/>
</dbReference>
<evidence type="ECO:0000256" key="8">
    <source>
        <dbReference type="ARBA" id="ARBA00022842"/>
    </source>
</evidence>
<dbReference type="Gene3D" id="3.40.50.300">
    <property type="entry name" value="P-loop containing nucleotide triphosphate hydrolases"/>
    <property type="match status" value="1"/>
</dbReference>
<evidence type="ECO:0000256" key="11">
    <source>
        <dbReference type="RuleBase" id="RU003783"/>
    </source>
</evidence>
<organism evidence="14 15">
    <name type="scientific">Spiroplasma helicoides</name>
    <dbReference type="NCBI Taxonomy" id="216938"/>
    <lineage>
        <taxon>Bacteria</taxon>
        <taxon>Bacillati</taxon>
        <taxon>Mycoplasmatota</taxon>
        <taxon>Mollicutes</taxon>
        <taxon>Entomoplasmatales</taxon>
        <taxon>Spiroplasmataceae</taxon>
        <taxon>Spiroplasma</taxon>
    </lineage>
</organism>
<comment type="caution">
    <text evidence="10">Lacks conserved residue(s) required for the propagation of feature annotation.</text>
</comment>
<dbReference type="InterPro" id="IPR027417">
    <property type="entry name" value="P-loop_NTPase"/>
</dbReference>
<evidence type="ECO:0000256" key="5">
    <source>
        <dbReference type="ARBA" id="ARBA00022694"/>
    </source>
</evidence>
<accession>A0A1B3SK78</accession>
<feature type="binding site" evidence="10">
    <location>
        <begin position="12"/>
        <end position="17"/>
    </location>
    <ligand>
        <name>substrate</name>
    </ligand>
</feature>
<feature type="binding site" evidence="10">
    <location>
        <begin position="10"/>
        <end position="17"/>
    </location>
    <ligand>
        <name>ATP</name>
        <dbReference type="ChEBI" id="CHEBI:30616"/>
    </ligand>
</feature>
<evidence type="ECO:0000256" key="2">
    <source>
        <dbReference type="ARBA" id="ARBA00003213"/>
    </source>
</evidence>
<dbReference type="AlphaFoldDB" id="A0A1B3SK78"/>
<dbReference type="HAMAP" id="MF_00185">
    <property type="entry name" value="IPP_trans"/>
    <property type="match status" value="1"/>
</dbReference>
<comment type="catalytic activity">
    <reaction evidence="9 10 11">
        <text>adenosine(37) in tRNA + dimethylallyl diphosphate = N(6)-dimethylallyladenosine(37) in tRNA + diphosphate</text>
        <dbReference type="Rhea" id="RHEA:26482"/>
        <dbReference type="Rhea" id="RHEA-COMP:10162"/>
        <dbReference type="Rhea" id="RHEA-COMP:10375"/>
        <dbReference type="ChEBI" id="CHEBI:33019"/>
        <dbReference type="ChEBI" id="CHEBI:57623"/>
        <dbReference type="ChEBI" id="CHEBI:74411"/>
        <dbReference type="ChEBI" id="CHEBI:74415"/>
        <dbReference type="EC" id="2.5.1.75"/>
    </reaction>
</comment>
<dbReference type="GO" id="GO:0006400">
    <property type="term" value="P:tRNA modification"/>
    <property type="evidence" value="ECO:0007669"/>
    <property type="project" value="TreeGrafter"/>
</dbReference>
<evidence type="ECO:0000256" key="4">
    <source>
        <dbReference type="ARBA" id="ARBA00022679"/>
    </source>
</evidence>
<dbReference type="KEGG" id="shj:SHELI_v1c03720"/>
<keyword evidence="8 10" id="KW-0460">Magnesium</keyword>
<dbReference type="PANTHER" id="PTHR11088">
    <property type="entry name" value="TRNA DIMETHYLALLYLTRANSFERASE"/>
    <property type="match status" value="1"/>
</dbReference>
<keyword evidence="5 10" id="KW-0819">tRNA processing</keyword>
<sequence length="307" mass="35683">MSPKIIVIVGPTASGKTELSIKLAQEFNGECINADSTQIFQGTDIATNKVTEEEKEGIVHHLLSTKKVNESYSVAEFQKEGREIIEDILKRNKTPIIVGGTGLYISALIMKYNFGSSDHIEGFAKQFDQLNNSQLWEKLNKSDPEQSKQIHPNNRYRIIRALEIQELYKTKKSDVILNNKEYYYNNLIIIGINPDRSALHEKINNRVLALTDRGLFKEIEKAWLDNDKNHEAQALRCIGGPEIIGYLKNEYDYDTTIALMQRNNRRYARRQITWFKNQYDNVQWFMHNYTNYKQIVNEIVNYVKNII</sequence>
<keyword evidence="15" id="KW-1185">Reference proteome</keyword>
<name>A0A1B3SK78_9MOLU</name>
<evidence type="ECO:0000256" key="1">
    <source>
        <dbReference type="ARBA" id="ARBA00001946"/>
    </source>
</evidence>
<evidence type="ECO:0000313" key="14">
    <source>
        <dbReference type="EMBL" id="AOG60325.1"/>
    </source>
</evidence>
<dbReference type="Pfam" id="PF01715">
    <property type="entry name" value="IPPT"/>
    <property type="match status" value="1"/>
</dbReference>
<dbReference type="GO" id="GO:0005524">
    <property type="term" value="F:ATP binding"/>
    <property type="evidence" value="ECO:0007669"/>
    <property type="project" value="UniProtKB-UniRule"/>
</dbReference>
<dbReference type="Gene3D" id="1.10.20.140">
    <property type="match status" value="1"/>
</dbReference>
<dbReference type="PATRIC" id="fig|216938.3.peg.374"/>
<evidence type="ECO:0000256" key="6">
    <source>
        <dbReference type="ARBA" id="ARBA00022741"/>
    </source>
</evidence>
<comment type="subunit">
    <text evidence="10">Monomer.</text>
</comment>
<dbReference type="STRING" id="216938.SHELI_v1c03720"/>
<evidence type="ECO:0000256" key="12">
    <source>
        <dbReference type="RuleBase" id="RU003784"/>
    </source>
</evidence>
<comment type="function">
    <text evidence="2 10 12">Catalyzes the transfer of a dimethylallyl group onto the adenine at position 37 in tRNAs that read codons beginning with uridine, leading to the formation of N6-(dimethylallyl)adenosine (i(6)A).</text>
</comment>
<evidence type="ECO:0000256" key="9">
    <source>
        <dbReference type="ARBA" id="ARBA00049563"/>
    </source>
</evidence>
<gene>
    <name evidence="10 14" type="primary">miaA</name>
    <name evidence="14" type="ORF">SHELI_v1c03720</name>
</gene>
<reference evidence="14 15" key="1">
    <citation type="submission" date="2016-08" db="EMBL/GenBank/DDBJ databases">
        <title>Complete genome sequence of Spiroplasma helicoides TABS-2 (DSM 22551).</title>
        <authorList>
            <person name="Shen W.-Y."/>
            <person name="Lo W.-S."/>
            <person name="Lai Y.-C."/>
            <person name="Kuo C.-H."/>
        </authorList>
    </citation>
    <scope>NUCLEOTIDE SEQUENCE [LARGE SCALE GENOMIC DNA]</scope>
    <source>
        <strain evidence="14 15">TABS-2</strain>
    </source>
</reference>
<dbReference type="PANTHER" id="PTHR11088:SF60">
    <property type="entry name" value="TRNA DIMETHYLALLYLTRANSFERASE"/>
    <property type="match status" value="1"/>
</dbReference>
<keyword evidence="6 10" id="KW-0547">Nucleotide-binding</keyword>
<dbReference type="SUPFAM" id="SSF52540">
    <property type="entry name" value="P-loop containing nucleoside triphosphate hydrolases"/>
    <property type="match status" value="2"/>
</dbReference>
<feature type="region of interest" description="Interaction with substrate tRNA" evidence="10">
    <location>
        <begin position="35"/>
        <end position="38"/>
    </location>
</feature>
<dbReference type="RefSeq" id="WP_069116176.1">
    <property type="nucleotide sequence ID" value="NZ_CP017015.1"/>
</dbReference>
<evidence type="ECO:0000256" key="13">
    <source>
        <dbReference type="RuleBase" id="RU003785"/>
    </source>
</evidence>
<comment type="cofactor">
    <cofactor evidence="1 10">
        <name>Mg(2+)</name>
        <dbReference type="ChEBI" id="CHEBI:18420"/>
    </cofactor>
</comment>
<dbReference type="EMBL" id="CP017015">
    <property type="protein sequence ID" value="AOG60325.1"/>
    <property type="molecule type" value="Genomic_DNA"/>
</dbReference>
<dbReference type="EC" id="2.5.1.75" evidence="10"/>
<evidence type="ECO:0000256" key="7">
    <source>
        <dbReference type="ARBA" id="ARBA00022840"/>
    </source>
</evidence>
<keyword evidence="4 10" id="KW-0808">Transferase</keyword>
<keyword evidence="7 10" id="KW-0067">ATP-binding</keyword>
<protein>
    <recommendedName>
        <fullName evidence="10">tRNA dimethylallyltransferase</fullName>
        <ecNumber evidence="10">2.5.1.75</ecNumber>
    </recommendedName>
    <alternativeName>
        <fullName evidence="10">Dimethylallyl diphosphate:tRNA dimethylallyltransferase</fullName>
        <shortName evidence="10">DMAPP:tRNA dimethylallyltransferase</shortName>
        <shortName evidence="10">DMATase</shortName>
    </alternativeName>
    <alternativeName>
        <fullName evidence="10">Isopentenyl-diphosphate:tRNA isopentenyltransferase</fullName>
        <shortName evidence="10">IPP transferase</shortName>
        <shortName evidence="10">IPPT</shortName>
        <shortName evidence="10">IPTase</shortName>
    </alternativeName>
</protein>
<evidence type="ECO:0000256" key="3">
    <source>
        <dbReference type="ARBA" id="ARBA00005842"/>
    </source>
</evidence>